<proteinExistence type="predicted"/>
<sequence length="62" mass="7527">MRFPNNTQSTEVVSAPEPSYMDRLYIQFGMSMTEEHWRKFNGLTRERKDYLFDLWLKTNGYV</sequence>
<protein>
    <submittedName>
        <fullName evidence="1">Uncharacterized protein</fullName>
    </submittedName>
</protein>
<dbReference type="EMBL" id="MN183282">
    <property type="protein sequence ID" value="QED11681.1"/>
    <property type="molecule type" value="Genomic_DNA"/>
</dbReference>
<keyword evidence="2" id="KW-1185">Reference proteome</keyword>
<gene>
    <name evidence="1" type="primary">193</name>
    <name evidence="1" type="ORF">SEA_QUI_193</name>
</gene>
<accession>A0A5B8WH98</accession>
<reference evidence="1 2" key="1">
    <citation type="submission" date="2019-07" db="EMBL/GenBank/DDBJ databases">
        <authorList>
            <person name="Abdullah A."/>
            <person name="Lima G.C."/>
            <person name="Cuneo C.K."/>
            <person name="Ennest D.C."/>
            <person name="Fritz K.J."/>
            <person name="Johnson B.T."/>
            <person name="Larson S.M."/>
            <person name="Lemunyete M.N."/>
            <person name="Murray M.B."/>
            <person name="Osmond D.E."/>
            <person name="Patras K.A."/>
            <person name="Ransibrahmanakul S."/>
            <person name="Simpson K.A."/>
            <person name="Thull B.S."/>
            <person name="Wetzel S."/>
            <person name="Bonilla J.A."/>
            <person name="Klyczek K."/>
            <person name="Garlena R.A."/>
            <person name="Russell D.A."/>
            <person name="Pope W.H."/>
            <person name="Jacobs-Sera D."/>
            <person name="Hatfull G.F."/>
        </authorList>
    </citation>
    <scope>NUCLEOTIDE SEQUENCE [LARGE SCALE GENOMIC DNA]</scope>
</reference>
<dbReference type="RefSeq" id="YP_010660559.1">
    <property type="nucleotide sequence ID" value="NC_070877.1"/>
</dbReference>
<organism evidence="1 2">
    <name type="scientific">Arthrobacter phage Qui</name>
    <dbReference type="NCBI Taxonomy" id="2603260"/>
    <lineage>
        <taxon>Viruses</taxon>
        <taxon>Duplodnaviria</taxon>
        <taxon>Heunggongvirae</taxon>
        <taxon>Uroviricota</taxon>
        <taxon>Caudoviricetes</taxon>
        <taxon>Quivirus</taxon>
        <taxon>Quivirus qui</taxon>
    </lineage>
</organism>
<evidence type="ECO:0000313" key="1">
    <source>
        <dbReference type="EMBL" id="QED11681.1"/>
    </source>
</evidence>
<evidence type="ECO:0000313" key="2">
    <source>
        <dbReference type="Proteomes" id="UP000321915"/>
    </source>
</evidence>
<dbReference type="Proteomes" id="UP000321915">
    <property type="component" value="Segment"/>
</dbReference>
<dbReference type="KEGG" id="vg:77936553"/>
<dbReference type="GeneID" id="77936553"/>
<name>A0A5B8WH98_9CAUD</name>